<feature type="transmembrane region" description="Helical" evidence="9">
    <location>
        <begin position="287"/>
        <end position="306"/>
    </location>
</feature>
<comment type="caution">
    <text evidence="9">Lacks conserved residue(s) required for the propagation of feature annotation.</text>
</comment>
<dbReference type="PANTHER" id="PTHR33695">
    <property type="entry name" value="LIPOPROTEIN SIGNAL PEPTIDASE"/>
    <property type="match status" value="1"/>
</dbReference>
<dbReference type="InterPro" id="IPR036938">
    <property type="entry name" value="PAP2/HPO_sf"/>
</dbReference>
<feature type="transmembrane region" description="Helical" evidence="9">
    <location>
        <begin position="68"/>
        <end position="93"/>
    </location>
</feature>
<dbReference type="Proteomes" id="UP000249458">
    <property type="component" value="Unassembled WGS sequence"/>
</dbReference>
<dbReference type="GO" id="GO:0005886">
    <property type="term" value="C:plasma membrane"/>
    <property type="evidence" value="ECO:0007669"/>
    <property type="project" value="UniProtKB-SubCell"/>
</dbReference>
<keyword evidence="6 9" id="KW-0378">Hydrolase</keyword>
<keyword evidence="5 9" id="KW-0064">Aspartyl protease</keyword>
<proteinExistence type="inferred from homology"/>
<dbReference type="UniPathway" id="UPA00665"/>
<evidence type="ECO:0000256" key="9">
    <source>
        <dbReference type="HAMAP-Rule" id="MF_00161"/>
    </source>
</evidence>
<feature type="transmembrane region" description="Helical" evidence="9">
    <location>
        <begin position="143"/>
        <end position="162"/>
    </location>
</feature>
<dbReference type="EMBL" id="MVJN01000013">
    <property type="protein sequence ID" value="RAP34921.1"/>
    <property type="molecule type" value="Genomic_DNA"/>
</dbReference>
<dbReference type="EC" id="3.4.23.36" evidence="9"/>
<comment type="pathway">
    <text evidence="9">Protein modification; lipoprotein biosynthesis (signal peptide cleavage).</text>
</comment>
<feature type="active site" evidence="9">
    <location>
        <position position="312"/>
    </location>
</feature>
<comment type="function">
    <text evidence="9">This protein specifically catalyzes the removal of signal peptides from prolipoproteins.</text>
</comment>
<feature type="active site" evidence="9">
    <location>
        <position position="330"/>
    </location>
</feature>
<organism evidence="11 12">
    <name type="scientific">Legionella quinlivanii</name>
    <dbReference type="NCBI Taxonomy" id="45073"/>
    <lineage>
        <taxon>Bacteria</taxon>
        <taxon>Pseudomonadati</taxon>
        <taxon>Pseudomonadota</taxon>
        <taxon>Gammaproteobacteria</taxon>
        <taxon>Legionellales</taxon>
        <taxon>Legionellaceae</taxon>
        <taxon>Legionella</taxon>
    </lineage>
</organism>
<feature type="domain" description="Phosphatidic acid phosphatase type 2/haloperoxidase" evidence="10">
    <location>
        <begin position="70"/>
        <end position="182"/>
    </location>
</feature>
<protein>
    <recommendedName>
        <fullName evidence="9">Lipoprotein signal peptidase</fullName>
        <ecNumber evidence="9">3.4.23.36</ecNumber>
    </recommendedName>
    <alternativeName>
        <fullName evidence="9">Prolipoprotein signal peptidase</fullName>
    </alternativeName>
    <alternativeName>
        <fullName evidence="9">Signal peptidase II</fullName>
        <shortName evidence="9">SPase II</shortName>
    </alternativeName>
</protein>
<feature type="transmembrane region" description="Helical" evidence="9">
    <location>
        <begin position="258"/>
        <end position="275"/>
    </location>
</feature>
<dbReference type="GO" id="GO:0004190">
    <property type="term" value="F:aspartic-type endopeptidase activity"/>
    <property type="evidence" value="ECO:0007669"/>
    <property type="project" value="UniProtKB-UniRule"/>
</dbReference>
<reference evidence="11 12" key="1">
    <citation type="submission" date="2017-02" db="EMBL/GenBank/DDBJ databases">
        <title>Legionella quilivanii strain from human: case report and whole genome sequencing analysis.</title>
        <authorList>
            <person name="Lalancette C."/>
            <person name="Leduc J.-M."/>
            <person name="Levesque S."/>
            <person name="Fournier E."/>
            <person name="Saoud J."/>
            <person name="Faucher S.P."/>
            <person name="Bernard K."/>
            <person name="Martineau C."/>
            <person name="Longtin J."/>
        </authorList>
    </citation>
    <scope>NUCLEOTIDE SEQUENCE [LARGE SCALE GENOMIC DNA]</scope>
    <source>
        <strain evidence="11 12">ID143958</strain>
    </source>
</reference>
<comment type="catalytic activity">
    <reaction evidence="9">
        <text>Release of signal peptides from bacterial membrane prolipoproteins. Hydrolyzes -Xaa-Yaa-Zaa-|-(S,diacylglyceryl)Cys-, in which Xaa is hydrophobic (preferably Leu), and Yaa (Ala or Ser) and Zaa (Gly or Ala) have small, neutral side chains.</text>
        <dbReference type="EC" id="3.4.23.36"/>
    </reaction>
</comment>
<dbReference type="GO" id="GO:0006508">
    <property type="term" value="P:proteolysis"/>
    <property type="evidence" value="ECO:0007669"/>
    <property type="project" value="UniProtKB-KW"/>
</dbReference>
<sequence>MNWKFILYDWYGLNVALFQVINAGTPAALGPLVWFFSLVGNYWTAPLTLLGLWWWSKSATNLARADAVWHRLIVFGTAFLLALLAATVLKLWLDFPRPPAVFGELVRIISEHERHYSLPSGHATYSALVIGALWPLMGRRGRVGLVLYAVLVGWSRIAAGMHFPADVLAGWCLGLGSTVLAGRLIPLVAPTWQTARHTSASVWYVVAVCAFMADQFAKLAVVRTYAYGEQVEVTPFFNFVHVLNPGAAFSFLAGAGGWQRYFFIVLGLAVSAWLVRMLKQRLPSLEALGYSLILGGALGNVADRLLRGQVVDFLDFHWRHSHWPAFNLADVAITSGAVLLIINGLIQGRAVDAKPIENYNHLQ</sequence>
<evidence type="ECO:0000256" key="5">
    <source>
        <dbReference type="ARBA" id="ARBA00022750"/>
    </source>
</evidence>
<dbReference type="Pfam" id="PF01252">
    <property type="entry name" value="Peptidase_A8"/>
    <property type="match status" value="1"/>
</dbReference>
<evidence type="ECO:0000313" key="11">
    <source>
        <dbReference type="EMBL" id="RAP34921.1"/>
    </source>
</evidence>
<name>A0A364LFR6_9GAMM</name>
<evidence type="ECO:0000256" key="3">
    <source>
        <dbReference type="ARBA" id="ARBA00022670"/>
    </source>
</evidence>
<evidence type="ECO:0000313" key="12">
    <source>
        <dbReference type="Proteomes" id="UP000249458"/>
    </source>
</evidence>
<evidence type="ECO:0000256" key="8">
    <source>
        <dbReference type="ARBA" id="ARBA00023136"/>
    </source>
</evidence>
<evidence type="ECO:0000259" key="10">
    <source>
        <dbReference type="SMART" id="SM00014"/>
    </source>
</evidence>
<keyword evidence="3 9" id="KW-0645">Protease</keyword>
<evidence type="ECO:0000256" key="7">
    <source>
        <dbReference type="ARBA" id="ARBA00022989"/>
    </source>
</evidence>
<keyword evidence="4 9" id="KW-0812">Transmembrane</keyword>
<feature type="transmembrane region" description="Helical" evidence="9">
    <location>
        <begin position="168"/>
        <end position="189"/>
    </location>
</feature>
<dbReference type="NCBIfam" id="TIGR00077">
    <property type="entry name" value="lspA"/>
    <property type="match status" value="1"/>
</dbReference>
<comment type="subcellular location">
    <subcellularLocation>
        <location evidence="9">Cell membrane</location>
        <topology evidence="9">Multi-pass membrane protein</topology>
    </subcellularLocation>
</comment>
<accession>A0A364LFR6</accession>
<evidence type="ECO:0000256" key="1">
    <source>
        <dbReference type="ARBA" id="ARBA00006139"/>
    </source>
</evidence>
<feature type="transmembrane region" description="Helical" evidence="9">
    <location>
        <begin position="201"/>
        <end position="221"/>
    </location>
</feature>
<keyword evidence="2 9" id="KW-1003">Cell membrane</keyword>
<dbReference type="Pfam" id="PF01569">
    <property type="entry name" value="PAP2"/>
    <property type="match status" value="1"/>
</dbReference>
<dbReference type="PANTHER" id="PTHR33695:SF1">
    <property type="entry name" value="LIPOPROTEIN SIGNAL PEPTIDASE"/>
    <property type="match status" value="1"/>
</dbReference>
<evidence type="ECO:0000256" key="4">
    <source>
        <dbReference type="ARBA" id="ARBA00022692"/>
    </source>
</evidence>
<evidence type="ECO:0000256" key="6">
    <source>
        <dbReference type="ARBA" id="ARBA00022801"/>
    </source>
</evidence>
<feature type="transmembrane region" description="Helical" evidence="9">
    <location>
        <begin position="326"/>
        <end position="346"/>
    </location>
</feature>
<dbReference type="SUPFAM" id="SSF48317">
    <property type="entry name" value="Acid phosphatase/Vanadium-dependent haloperoxidase"/>
    <property type="match status" value="1"/>
</dbReference>
<feature type="transmembrane region" description="Helical" evidence="9">
    <location>
        <begin position="32"/>
        <end position="56"/>
    </location>
</feature>
<dbReference type="PRINTS" id="PR00781">
    <property type="entry name" value="LIPOSIGPTASE"/>
</dbReference>
<evidence type="ECO:0000256" key="2">
    <source>
        <dbReference type="ARBA" id="ARBA00022475"/>
    </source>
</evidence>
<comment type="caution">
    <text evidence="11">The sequence shown here is derived from an EMBL/GenBank/DDBJ whole genome shotgun (WGS) entry which is preliminary data.</text>
</comment>
<dbReference type="SMART" id="SM00014">
    <property type="entry name" value="acidPPc"/>
    <property type="match status" value="1"/>
</dbReference>
<dbReference type="HAMAP" id="MF_00161">
    <property type="entry name" value="LspA"/>
    <property type="match status" value="1"/>
</dbReference>
<dbReference type="InterPro" id="IPR001872">
    <property type="entry name" value="Peptidase_A8"/>
</dbReference>
<gene>
    <name evidence="9" type="primary">lspA</name>
    <name evidence="11" type="ORF">B1207_14615</name>
</gene>
<dbReference type="AlphaFoldDB" id="A0A364LFR6"/>
<dbReference type="InterPro" id="IPR000326">
    <property type="entry name" value="PAP2/HPO"/>
</dbReference>
<keyword evidence="7 9" id="KW-1133">Transmembrane helix</keyword>
<dbReference type="Gene3D" id="1.20.144.10">
    <property type="entry name" value="Phosphatidic acid phosphatase type 2/haloperoxidase"/>
    <property type="match status" value="1"/>
</dbReference>
<dbReference type="CDD" id="cd01610">
    <property type="entry name" value="PAP2_like"/>
    <property type="match status" value="1"/>
</dbReference>
<dbReference type="RefSeq" id="WP_003052308.1">
    <property type="nucleotide sequence ID" value="NZ_MVJN01000013.1"/>
</dbReference>
<keyword evidence="8 9" id="KW-0472">Membrane</keyword>
<comment type="similarity">
    <text evidence="1 9">Belongs to the peptidase A8 family.</text>
</comment>